<dbReference type="EC" id="2.2.1.6" evidence="1"/>
<accession>X7YIJ8</accession>
<gene>
    <name evidence="1" type="ORF">I553_0675</name>
</gene>
<comment type="caution">
    <text evidence="1">The sequence shown here is derived from an EMBL/GenBank/DDBJ whole genome shotgun (WGS) entry which is preliminary data.</text>
</comment>
<dbReference type="AlphaFoldDB" id="X7YIJ8"/>
<reference evidence="1" key="1">
    <citation type="submission" date="2014-01" db="EMBL/GenBank/DDBJ databases">
        <authorList>
            <person name="Brown-Elliot B."/>
            <person name="Wallace R."/>
            <person name="Lenaerts A."/>
            <person name="Ordway D."/>
            <person name="DeGroote M.A."/>
            <person name="Parker T."/>
            <person name="Sizemore C."/>
            <person name="Tallon L.J."/>
            <person name="Sadzewicz L.K."/>
            <person name="Sengamalay N."/>
            <person name="Fraser C.M."/>
            <person name="Hine E."/>
            <person name="Shefchek K.A."/>
            <person name="Das S.P."/>
            <person name="Tettelin H."/>
        </authorList>
    </citation>
    <scope>NUCLEOTIDE SEQUENCE [LARGE SCALE GENOMIC DNA]</scope>
    <source>
        <strain evidence="1">4042</strain>
    </source>
</reference>
<evidence type="ECO:0000313" key="1">
    <source>
        <dbReference type="EMBL" id="EUA07022.1"/>
    </source>
</evidence>
<name>X7YIJ8_MYCXE</name>
<proteinExistence type="predicted"/>
<dbReference type="EMBL" id="JAOB01000093">
    <property type="protein sequence ID" value="EUA07022.1"/>
    <property type="molecule type" value="Genomic_DNA"/>
</dbReference>
<dbReference type="GO" id="GO:0003984">
    <property type="term" value="F:acetolactate synthase activity"/>
    <property type="evidence" value="ECO:0007669"/>
    <property type="project" value="UniProtKB-EC"/>
</dbReference>
<sequence>MVDHIVEHLAAIGVGHIFGVDGPTSKIFTTLHISGQISPRCSPSTSFPLPPWPTGIAAAGRNWVWWPRRRVGQR</sequence>
<keyword evidence="1" id="KW-0808">Transferase</keyword>
<protein>
    <submittedName>
        <fullName evidence="1">Acetolactate synthase domain protein</fullName>
        <ecNumber evidence="1">2.2.1.6</ecNumber>
    </submittedName>
</protein>
<organism evidence="1">
    <name type="scientific">Mycobacterium xenopi 4042</name>
    <dbReference type="NCBI Taxonomy" id="1299334"/>
    <lineage>
        <taxon>Bacteria</taxon>
        <taxon>Bacillati</taxon>
        <taxon>Actinomycetota</taxon>
        <taxon>Actinomycetes</taxon>
        <taxon>Mycobacteriales</taxon>
        <taxon>Mycobacteriaceae</taxon>
        <taxon>Mycobacterium</taxon>
    </lineage>
</organism>